<sequence length="205" mass="22874">MVISCHKKSVPIEVLELIFSDVPQASLPSLLLANSLFYAIAVRVLYRCLPEIPPTRTINMLKALVNNPPRFNTKKPSTYVRLLHLDFSAHRITGNFLRLLRKAFSLTQISEICPLNSPFTITISLWHGVSKTAPFSFGSSPRPSGVMPNSQNSSNVNRVCRSCVCVDSKPPLHSSYHPDPFPTSRLSVQFMPERLCLRPSSAEDP</sequence>
<evidence type="ECO:0000313" key="2">
    <source>
        <dbReference type="Proteomes" id="UP001212997"/>
    </source>
</evidence>
<dbReference type="Proteomes" id="UP001212997">
    <property type="component" value="Unassembled WGS sequence"/>
</dbReference>
<protein>
    <recommendedName>
        <fullName evidence="3">F-box domain-containing protein</fullName>
    </recommendedName>
</protein>
<evidence type="ECO:0008006" key="3">
    <source>
        <dbReference type="Google" id="ProtNLM"/>
    </source>
</evidence>
<dbReference type="AlphaFoldDB" id="A0AAD5V8S8"/>
<gene>
    <name evidence="1" type="ORF">NLI96_g2304</name>
</gene>
<evidence type="ECO:0000313" key="1">
    <source>
        <dbReference type="EMBL" id="KAJ3489164.1"/>
    </source>
</evidence>
<keyword evidence="2" id="KW-1185">Reference proteome</keyword>
<accession>A0AAD5V8S8</accession>
<organism evidence="1 2">
    <name type="scientific">Meripilus lineatus</name>
    <dbReference type="NCBI Taxonomy" id="2056292"/>
    <lineage>
        <taxon>Eukaryota</taxon>
        <taxon>Fungi</taxon>
        <taxon>Dikarya</taxon>
        <taxon>Basidiomycota</taxon>
        <taxon>Agaricomycotina</taxon>
        <taxon>Agaricomycetes</taxon>
        <taxon>Polyporales</taxon>
        <taxon>Meripilaceae</taxon>
        <taxon>Meripilus</taxon>
    </lineage>
</organism>
<comment type="caution">
    <text evidence="1">The sequence shown here is derived from an EMBL/GenBank/DDBJ whole genome shotgun (WGS) entry which is preliminary data.</text>
</comment>
<proteinExistence type="predicted"/>
<reference evidence="1" key="1">
    <citation type="submission" date="2022-07" db="EMBL/GenBank/DDBJ databases">
        <title>Genome Sequence of Physisporinus lineatus.</title>
        <authorList>
            <person name="Buettner E."/>
        </authorList>
    </citation>
    <scope>NUCLEOTIDE SEQUENCE</scope>
    <source>
        <strain evidence="1">VT162</strain>
    </source>
</reference>
<dbReference type="EMBL" id="JANAWD010000051">
    <property type="protein sequence ID" value="KAJ3489164.1"/>
    <property type="molecule type" value="Genomic_DNA"/>
</dbReference>
<name>A0AAD5V8S8_9APHY</name>